<feature type="domain" description="Phage shock protein PspC N-terminal" evidence="8">
    <location>
        <begin position="3"/>
        <end position="59"/>
    </location>
</feature>
<dbReference type="InterPro" id="IPR043726">
    <property type="entry name" value="LiaI-LiaF-like_TM1"/>
</dbReference>
<gene>
    <name evidence="10" type="ORF">IDJ76_06525</name>
</gene>
<keyword evidence="5 7" id="KW-0472">Membrane</keyword>
<keyword evidence="11" id="KW-1185">Reference proteome</keyword>
<dbReference type="RefSeq" id="WP_191161961.1">
    <property type="nucleotide sequence ID" value="NZ_JACWMX010000002.1"/>
</dbReference>
<evidence type="ECO:0000256" key="3">
    <source>
        <dbReference type="ARBA" id="ARBA00022692"/>
    </source>
</evidence>
<organism evidence="10 11">
    <name type="scientific">Mucilaginibacter glaciei</name>
    <dbReference type="NCBI Taxonomy" id="2772109"/>
    <lineage>
        <taxon>Bacteria</taxon>
        <taxon>Pseudomonadati</taxon>
        <taxon>Bacteroidota</taxon>
        <taxon>Sphingobacteriia</taxon>
        <taxon>Sphingobacteriales</taxon>
        <taxon>Sphingobacteriaceae</taxon>
        <taxon>Mucilaginibacter</taxon>
    </lineage>
</organism>
<dbReference type="Pfam" id="PF04024">
    <property type="entry name" value="PspC"/>
    <property type="match status" value="1"/>
</dbReference>
<dbReference type="Proteomes" id="UP000619078">
    <property type="component" value="Unassembled WGS sequence"/>
</dbReference>
<evidence type="ECO:0000256" key="6">
    <source>
        <dbReference type="SAM" id="MobiDB-lite"/>
    </source>
</evidence>
<dbReference type="EMBL" id="JACWMX010000002">
    <property type="protein sequence ID" value="MBD1392745.1"/>
    <property type="molecule type" value="Genomic_DNA"/>
</dbReference>
<protein>
    <submittedName>
        <fullName evidence="10">PspC domain-containing protein</fullName>
    </submittedName>
</protein>
<feature type="region of interest" description="Disordered" evidence="6">
    <location>
        <begin position="180"/>
        <end position="205"/>
    </location>
</feature>
<feature type="transmembrane region" description="Helical" evidence="7">
    <location>
        <begin position="116"/>
        <end position="134"/>
    </location>
</feature>
<feature type="transmembrane region" description="Helical" evidence="7">
    <location>
        <begin position="31"/>
        <end position="57"/>
    </location>
</feature>
<evidence type="ECO:0000259" key="8">
    <source>
        <dbReference type="Pfam" id="PF04024"/>
    </source>
</evidence>
<dbReference type="AlphaFoldDB" id="A0A926NRT5"/>
<reference evidence="10" key="1">
    <citation type="submission" date="2020-09" db="EMBL/GenBank/DDBJ databases">
        <title>Novel species of Mucilaginibacter isolated from a glacier on the Tibetan Plateau.</title>
        <authorList>
            <person name="Liu Q."/>
            <person name="Xin Y.-H."/>
        </authorList>
    </citation>
    <scope>NUCLEOTIDE SEQUENCE</scope>
    <source>
        <strain evidence="10">ZB1P21</strain>
    </source>
</reference>
<dbReference type="Pfam" id="PF18917">
    <property type="entry name" value="LiaI-LiaF-like_TM1"/>
    <property type="match status" value="1"/>
</dbReference>
<evidence type="ECO:0000256" key="2">
    <source>
        <dbReference type="ARBA" id="ARBA00022475"/>
    </source>
</evidence>
<keyword evidence="3 7" id="KW-0812">Transmembrane</keyword>
<comment type="subcellular location">
    <subcellularLocation>
        <location evidence="1">Cell membrane</location>
        <topology evidence="1">Single-pass membrane protein</topology>
    </subcellularLocation>
</comment>
<dbReference type="InterPro" id="IPR007168">
    <property type="entry name" value="Phageshock_PspC_N"/>
</dbReference>
<evidence type="ECO:0000256" key="5">
    <source>
        <dbReference type="ARBA" id="ARBA00023136"/>
    </source>
</evidence>
<comment type="caution">
    <text evidence="10">The sequence shown here is derived from an EMBL/GenBank/DDBJ whole genome shotgun (WGS) entry which is preliminary data.</text>
</comment>
<name>A0A926NRT5_9SPHI</name>
<dbReference type="InterPro" id="IPR052027">
    <property type="entry name" value="PspC"/>
</dbReference>
<sequence>MEKKLYRDEHRKVIGGVCAGLADYFNMDVSIVRLIFVAGGIAKGITLVPYIILWIVLPKRPFNLNGPNQPFNPGVDYTNFNPNFNQTYNNGKVDYSVPPPNAAHPFMPTPAKKSNVSLMFGVVLIVLGAIFLMDEFNWFPDFDFDKTWPVVLVAVGAVLIFTGQKKHDWEKHDWNSKTADFSKTDAASEATEEAKKDDDNQPTSL</sequence>
<feature type="domain" description="LiaI-LiaF-like transmembrane region" evidence="9">
    <location>
        <begin position="119"/>
        <end position="160"/>
    </location>
</feature>
<feature type="transmembrane region" description="Helical" evidence="7">
    <location>
        <begin position="146"/>
        <end position="163"/>
    </location>
</feature>
<evidence type="ECO:0000313" key="11">
    <source>
        <dbReference type="Proteomes" id="UP000619078"/>
    </source>
</evidence>
<evidence type="ECO:0000313" key="10">
    <source>
        <dbReference type="EMBL" id="MBD1392745.1"/>
    </source>
</evidence>
<evidence type="ECO:0000256" key="4">
    <source>
        <dbReference type="ARBA" id="ARBA00022989"/>
    </source>
</evidence>
<dbReference type="PANTHER" id="PTHR33885:SF3">
    <property type="entry name" value="PHAGE SHOCK PROTEIN C"/>
    <property type="match status" value="1"/>
</dbReference>
<dbReference type="PANTHER" id="PTHR33885">
    <property type="entry name" value="PHAGE SHOCK PROTEIN C"/>
    <property type="match status" value="1"/>
</dbReference>
<dbReference type="GO" id="GO:0005886">
    <property type="term" value="C:plasma membrane"/>
    <property type="evidence" value="ECO:0007669"/>
    <property type="project" value="UniProtKB-SubCell"/>
</dbReference>
<evidence type="ECO:0000259" key="9">
    <source>
        <dbReference type="Pfam" id="PF18917"/>
    </source>
</evidence>
<proteinExistence type="predicted"/>
<evidence type="ECO:0000256" key="1">
    <source>
        <dbReference type="ARBA" id="ARBA00004162"/>
    </source>
</evidence>
<keyword evidence="2" id="KW-1003">Cell membrane</keyword>
<evidence type="ECO:0000256" key="7">
    <source>
        <dbReference type="SAM" id="Phobius"/>
    </source>
</evidence>
<accession>A0A926NRT5</accession>
<keyword evidence="4 7" id="KW-1133">Transmembrane helix</keyword>